<evidence type="ECO:0000256" key="1">
    <source>
        <dbReference type="SAM" id="SignalP"/>
    </source>
</evidence>
<reference evidence="2 3" key="1">
    <citation type="submission" date="2024-02" db="EMBL/GenBank/DDBJ databases">
        <title>Chromosome-level genome assembly of the Eurasian Minnow (Phoxinus phoxinus).</title>
        <authorList>
            <person name="Oriowo T.O."/>
            <person name="Martin S."/>
            <person name="Stange M."/>
            <person name="Chrysostomakis Y."/>
            <person name="Brown T."/>
            <person name="Winkler S."/>
            <person name="Kukowka S."/>
            <person name="Myers E.W."/>
            <person name="Bohne A."/>
        </authorList>
    </citation>
    <scope>NUCLEOTIDE SEQUENCE [LARGE SCALE GENOMIC DNA]</scope>
    <source>
        <strain evidence="2">ZFMK-TIS-60720</strain>
        <tissue evidence="2">Whole Organism</tissue>
    </source>
</reference>
<evidence type="ECO:0008006" key="4">
    <source>
        <dbReference type="Google" id="ProtNLM"/>
    </source>
</evidence>
<evidence type="ECO:0000313" key="2">
    <source>
        <dbReference type="EMBL" id="KAK7145573.1"/>
    </source>
</evidence>
<dbReference type="Gene3D" id="3.30.40.10">
    <property type="entry name" value="Zinc/RING finger domain, C3HC4 (zinc finger)"/>
    <property type="match status" value="1"/>
</dbReference>
<dbReference type="Proteomes" id="UP001364617">
    <property type="component" value="Unassembled WGS sequence"/>
</dbReference>
<sequence length="341" mass="37442">MSGLLTNSVLLFLSLTLFQILTPEAKVSPPTVFLTDASNMAVFPSNNEYFSTIDLVPRGQYEVHGAASEALQLSPQPQPPPQQRFAFSRQSASATTSSVTAGIPPRATQSKSYQRSVFMAEFVHGKLQPSRMIVIRFMEGDATVQGVLTKVQDALGAYDPLVLTDGQGNEILDSEGTRGSIYWKQNARKILAVPEQQFADMKSGKRRRSTRKDDESMDLQGVYDKIEEVVMAAQSLHDVTQVIKNLSELAIESRKIYVLMETQAEHVRAAFSCSVCKGPVKEPILSKCCRAIIGCKSCIDHSLQTSTQCVMCRADNFAINIVEVSGLSEALNALEEIIKVD</sequence>
<dbReference type="SUPFAM" id="SSF57850">
    <property type="entry name" value="RING/U-box"/>
    <property type="match status" value="1"/>
</dbReference>
<feature type="signal peptide" evidence="1">
    <location>
        <begin position="1"/>
        <end position="25"/>
    </location>
</feature>
<proteinExistence type="predicted"/>
<organism evidence="2 3">
    <name type="scientific">Phoxinus phoxinus</name>
    <name type="common">Eurasian minnow</name>
    <dbReference type="NCBI Taxonomy" id="58324"/>
    <lineage>
        <taxon>Eukaryota</taxon>
        <taxon>Metazoa</taxon>
        <taxon>Chordata</taxon>
        <taxon>Craniata</taxon>
        <taxon>Vertebrata</taxon>
        <taxon>Euteleostomi</taxon>
        <taxon>Actinopterygii</taxon>
        <taxon>Neopterygii</taxon>
        <taxon>Teleostei</taxon>
        <taxon>Ostariophysi</taxon>
        <taxon>Cypriniformes</taxon>
        <taxon>Leuciscidae</taxon>
        <taxon>Phoxininae</taxon>
        <taxon>Phoxinus</taxon>
    </lineage>
</organism>
<accession>A0AAN9CPI2</accession>
<dbReference type="EMBL" id="JAYKXH010000014">
    <property type="protein sequence ID" value="KAK7145573.1"/>
    <property type="molecule type" value="Genomic_DNA"/>
</dbReference>
<feature type="chain" id="PRO_5042824241" description="RING-type domain-containing protein" evidence="1">
    <location>
        <begin position="26"/>
        <end position="341"/>
    </location>
</feature>
<keyword evidence="1" id="KW-0732">Signal</keyword>
<dbReference type="AlphaFoldDB" id="A0AAN9CPI2"/>
<keyword evidence="3" id="KW-1185">Reference proteome</keyword>
<protein>
    <recommendedName>
        <fullName evidence="4">RING-type domain-containing protein</fullName>
    </recommendedName>
</protein>
<comment type="caution">
    <text evidence="2">The sequence shown here is derived from an EMBL/GenBank/DDBJ whole genome shotgun (WGS) entry which is preliminary data.</text>
</comment>
<gene>
    <name evidence="2" type="ORF">R3I93_013343</name>
</gene>
<evidence type="ECO:0000313" key="3">
    <source>
        <dbReference type="Proteomes" id="UP001364617"/>
    </source>
</evidence>
<name>A0AAN9CPI2_9TELE</name>
<dbReference type="InterPro" id="IPR013083">
    <property type="entry name" value="Znf_RING/FYVE/PHD"/>
</dbReference>